<reference evidence="1 2" key="1">
    <citation type="submission" date="2012-03" db="EMBL/GenBank/DDBJ databases">
        <title>The Genome Sequence of Bartonella elizabethae Re6043vi.</title>
        <authorList>
            <consortium name="The Broad Institute Genome Sequencing Platform"/>
            <consortium name="The Broad Institute Genome Sequencing Center for Infectious Disease"/>
            <person name="Feldgarden M."/>
            <person name="Kirby J."/>
            <person name="Kosoy M."/>
            <person name="Birtles R."/>
            <person name="Probert W.S."/>
            <person name="Chiaraviglio L."/>
            <person name="Young S.K."/>
            <person name="Zeng Q."/>
            <person name="Gargeya S."/>
            <person name="Fitzgerald M."/>
            <person name="Haas B."/>
            <person name="Abouelleil A."/>
            <person name="Alvarado L."/>
            <person name="Arachchi H.M."/>
            <person name="Berlin A."/>
            <person name="Chapman S.B."/>
            <person name="Gearin G."/>
            <person name="Goldberg J."/>
            <person name="Griggs A."/>
            <person name="Gujja S."/>
            <person name="Hansen M."/>
            <person name="Heiman D."/>
            <person name="Howarth C."/>
            <person name="Larimer J."/>
            <person name="Lui A."/>
            <person name="MacDonald P.J.P."/>
            <person name="McCowen C."/>
            <person name="Montmayeur A."/>
            <person name="Murphy C."/>
            <person name="Neiman D."/>
            <person name="Pearson M."/>
            <person name="Priest M."/>
            <person name="Roberts A."/>
            <person name="Saif S."/>
            <person name="Shea T."/>
            <person name="Sisk P."/>
            <person name="Stolte C."/>
            <person name="Sykes S."/>
            <person name="Wortman J."/>
            <person name="Nusbaum C."/>
            <person name="Birren B."/>
        </authorList>
    </citation>
    <scope>NUCLEOTIDE SEQUENCE [LARGE SCALE GENOMIC DNA]</scope>
    <source>
        <strain evidence="1 2">Re6043vi</strain>
    </source>
</reference>
<comment type="caution">
    <text evidence="1">The sequence shown here is derived from an EMBL/GenBank/DDBJ whole genome shotgun (WGS) entry which is preliminary data.</text>
</comment>
<name>A0ABN0GJM4_BAREL</name>
<dbReference type="Proteomes" id="UP000008942">
    <property type="component" value="Unassembled WGS sequence"/>
</dbReference>
<organism evidence="1 2">
    <name type="scientific">Bartonella elizabethae Re6043vi</name>
    <dbReference type="NCBI Taxonomy" id="1094554"/>
    <lineage>
        <taxon>Bacteria</taxon>
        <taxon>Pseudomonadati</taxon>
        <taxon>Pseudomonadota</taxon>
        <taxon>Alphaproteobacteria</taxon>
        <taxon>Hyphomicrobiales</taxon>
        <taxon>Bartonellaceae</taxon>
        <taxon>Bartonella</taxon>
    </lineage>
</organism>
<accession>A0ABN0GJM4</accession>
<gene>
    <name evidence="1" type="ORF">MCU_01151</name>
</gene>
<evidence type="ECO:0000313" key="1">
    <source>
        <dbReference type="EMBL" id="EJF83466.1"/>
    </source>
</evidence>
<keyword evidence="2" id="KW-1185">Reference proteome</keyword>
<sequence>MQNNELFLQISMLLLQVTDENDRPNGHHYLYDCESLN</sequence>
<dbReference type="EMBL" id="AILW01000004">
    <property type="protein sequence ID" value="EJF83466.1"/>
    <property type="molecule type" value="Genomic_DNA"/>
</dbReference>
<protein>
    <submittedName>
        <fullName evidence="1">Uncharacterized protein</fullName>
    </submittedName>
</protein>
<evidence type="ECO:0000313" key="2">
    <source>
        <dbReference type="Proteomes" id="UP000008942"/>
    </source>
</evidence>
<proteinExistence type="predicted"/>